<sequence length="185" mass="18282">MRGNSMSTEATAHRAGTTRTRGAVALRALAVLTVGALAGCGGSGGVGAPSPDGDRAPEPRSASTQLPVPAADGHDTAVCSDGNCEIAVSEPVTVRFDGPAGTTTLSVTEVGPDRIEYVLKSGNGRSRNGVEGPGQVCLTVLRSHGSSTSCGGKGDGRPPAARPDAVVIRAATGEDGTALLHVVSG</sequence>
<dbReference type="Proteomes" id="UP001216440">
    <property type="component" value="Chromosome"/>
</dbReference>
<evidence type="ECO:0000313" key="3">
    <source>
        <dbReference type="Proteomes" id="UP001216440"/>
    </source>
</evidence>
<gene>
    <name evidence="2" type="ORF">PYS65_33375</name>
</gene>
<dbReference type="EMBL" id="CP121682">
    <property type="protein sequence ID" value="WGD44630.1"/>
    <property type="molecule type" value="Genomic_DNA"/>
</dbReference>
<evidence type="ECO:0008006" key="4">
    <source>
        <dbReference type="Google" id="ProtNLM"/>
    </source>
</evidence>
<feature type="region of interest" description="Disordered" evidence="1">
    <location>
        <begin position="42"/>
        <end position="74"/>
    </location>
</feature>
<protein>
    <recommendedName>
        <fullName evidence="4">Secreted protein</fullName>
    </recommendedName>
</protein>
<dbReference type="RefSeq" id="WP_279337700.1">
    <property type="nucleotide sequence ID" value="NZ_CP121682.1"/>
</dbReference>
<reference evidence="2 3" key="1">
    <citation type="submission" date="2023-03" db="EMBL/GenBank/DDBJ databases">
        <authorList>
            <person name="Mo P."/>
        </authorList>
    </citation>
    <scope>NUCLEOTIDE SEQUENCE [LARGE SCALE GENOMIC DNA]</scope>
    <source>
        <strain evidence="2 3">HUAS 5</strain>
    </source>
</reference>
<evidence type="ECO:0000313" key="2">
    <source>
        <dbReference type="EMBL" id="WGD44630.1"/>
    </source>
</evidence>
<keyword evidence="3" id="KW-1185">Reference proteome</keyword>
<organism evidence="2 3">
    <name type="scientific">Streptomyces cathayae</name>
    <dbReference type="NCBI Taxonomy" id="3031124"/>
    <lineage>
        <taxon>Bacteria</taxon>
        <taxon>Bacillati</taxon>
        <taxon>Actinomycetota</taxon>
        <taxon>Actinomycetes</taxon>
        <taxon>Kitasatosporales</taxon>
        <taxon>Streptomycetaceae</taxon>
        <taxon>Streptomyces</taxon>
    </lineage>
</organism>
<evidence type="ECO:0000256" key="1">
    <source>
        <dbReference type="SAM" id="MobiDB-lite"/>
    </source>
</evidence>
<proteinExistence type="predicted"/>
<accession>A0ABY8K8W6</accession>
<name>A0ABY8K8W6_9ACTN</name>